<proteinExistence type="predicted"/>
<reference evidence="1" key="1">
    <citation type="journal article" date="2023" name="G3 (Bethesda)">
        <title>A reference genome for the long-term kleptoplast-retaining sea slug Elysia crispata morphotype clarki.</title>
        <authorList>
            <person name="Eastman K.E."/>
            <person name="Pendleton A.L."/>
            <person name="Shaikh M.A."/>
            <person name="Suttiyut T."/>
            <person name="Ogas R."/>
            <person name="Tomko P."/>
            <person name="Gavelis G."/>
            <person name="Widhalm J.R."/>
            <person name="Wisecaver J.H."/>
        </authorList>
    </citation>
    <scope>NUCLEOTIDE SEQUENCE</scope>
    <source>
        <strain evidence="1">ECLA1</strain>
    </source>
</reference>
<sequence length="124" mass="14348">MSCSALQLKRPQCREEPTKFHKVFICPRVKPTLQLSMPGDVTNTVKHVALRLAHSQAVVYHDARVNNEKRQSLSFSRVFYKDQTRFAKHFGFECCFLGDFDYEMKRTFAQHTVHGAKFCIALHG</sequence>
<dbReference type="EMBL" id="JAWDGP010000750">
    <property type="protein sequence ID" value="KAK3797569.1"/>
    <property type="molecule type" value="Genomic_DNA"/>
</dbReference>
<protein>
    <submittedName>
        <fullName evidence="1">Uncharacterized protein</fullName>
    </submittedName>
</protein>
<accession>A0AAE1B1F0</accession>
<gene>
    <name evidence="1" type="ORF">RRG08_054597</name>
</gene>
<comment type="caution">
    <text evidence="1">The sequence shown here is derived from an EMBL/GenBank/DDBJ whole genome shotgun (WGS) entry which is preliminary data.</text>
</comment>
<evidence type="ECO:0000313" key="2">
    <source>
        <dbReference type="Proteomes" id="UP001283361"/>
    </source>
</evidence>
<dbReference type="Proteomes" id="UP001283361">
    <property type="component" value="Unassembled WGS sequence"/>
</dbReference>
<keyword evidence="2" id="KW-1185">Reference proteome</keyword>
<dbReference type="AlphaFoldDB" id="A0AAE1B1F0"/>
<evidence type="ECO:0000313" key="1">
    <source>
        <dbReference type="EMBL" id="KAK3797569.1"/>
    </source>
</evidence>
<organism evidence="1 2">
    <name type="scientific">Elysia crispata</name>
    <name type="common">lettuce slug</name>
    <dbReference type="NCBI Taxonomy" id="231223"/>
    <lineage>
        <taxon>Eukaryota</taxon>
        <taxon>Metazoa</taxon>
        <taxon>Spiralia</taxon>
        <taxon>Lophotrochozoa</taxon>
        <taxon>Mollusca</taxon>
        <taxon>Gastropoda</taxon>
        <taxon>Heterobranchia</taxon>
        <taxon>Euthyneura</taxon>
        <taxon>Panpulmonata</taxon>
        <taxon>Sacoglossa</taxon>
        <taxon>Placobranchoidea</taxon>
        <taxon>Plakobranchidae</taxon>
        <taxon>Elysia</taxon>
    </lineage>
</organism>
<name>A0AAE1B1F0_9GAST</name>